<keyword evidence="2" id="KW-1133">Transmembrane helix</keyword>
<keyword evidence="4" id="KW-1185">Reference proteome</keyword>
<name>A0ABQ7U208_SOLTU</name>
<organism evidence="3 4">
    <name type="scientific">Solanum tuberosum</name>
    <name type="common">Potato</name>
    <dbReference type="NCBI Taxonomy" id="4113"/>
    <lineage>
        <taxon>Eukaryota</taxon>
        <taxon>Viridiplantae</taxon>
        <taxon>Streptophyta</taxon>
        <taxon>Embryophyta</taxon>
        <taxon>Tracheophyta</taxon>
        <taxon>Spermatophyta</taxon>
        <taxon>Magnoliopsida</taxon>
        <taxon>eudicotyledons</taxon>
        <taxon>Gunneridae</taxon>
        <taxon>Pentapetalae</taxon>
        <taxon>asterids</taxon>
        <taxon>lamiids</taxon>
        <taxon>Solanales</taxon>
        <taxon>Solanaceae</taxon>
        <taxon>Solanoideae</taxon>
        <taxon>Solaneae</taxon>
        <taxon>Solanum</taxon>
    </lineage>
</organism>
<sequence length="212" mass="23670">MRFFNSNNTQHPHNHGGNGKPTTKPIPLPQLIVEKLTRSIIKFDCDTVGANSGIDNVGILPQSSSPCSTIQFEYATLIPYTPTKQLCEVITVTNLDMQVQYGCGGFTIHSMVMKGVVWTAWERDLGASKEQSKRPRGPTMMHSGWGNNDGISHVELNDLGQSIRPLPIHRSYLPINRKIVSNKFLLASHLSYEVIIIGFVQWILPIHIFAYS</sequence>
<keyword evidence="2" id="KW-0812">Transmembrane</keyword>
<dbReference type="EMBL" id="JAIVGD010000026">
    <property type="protein sequence ID" value="KAH0740841.1"/>
    <property type="molecule type" value="Genomic_DNA"/>
</dbReference>
<feature type="region of interest" description="Disordered" evidence="1">
    <location>
        <begin position="1"/>
        <end position="25"/>
    </location>
</feature>
<evidence type="ECO:0000256" key="2">
    <source>
        <dbReference type="SAM" id="Phobius"/>
    </source>
</evidence>
<proteinExistence type="predicted"/>
<feature type="compositionally biased region" description="Polar residues" evidence="1">
    <location>
        <begin position="1"/>
        <end position="11"/>
    </location>
</feature>
<gene>
    <name evidence="3" type="ORF">KY290_033884</name>
</gene>
<comment type="caution">
    <text evidence="3">The sequence shown here is derived from an EMBL/GenBank/DDBJ whole genome shotgun (WGS) entry which is preliminary data.</text>
</comment>
<evidence type="ECO:0000313" key="4">
    <source>
        <dbReference type="Proteomes" id="UP000826656"/>
    </source>
</evidence>
<dbReference type="Proteomes" id="UP000826656">
    <property type="component" value="Unassembled WGS sequence"/>
</dbReference>
<reference evidence="3 4" key="1">
    <citation type="journal article" date="2021" name="bioRxiv">
        <title>Chromosome-scale and haplotype-resolved genome assembly of a tetraploid potato cultivar.</title>
        <authorList>
            <person name="Sun H."/>
            <person name="Jiao W.-B."/>
            <person name="Krause K."/>
            <person name="Campoy J.A."/>
            <person name="Goel M."/>
            <person name="Folz-Donahue K."/>
            <person name="Kukat C."/>
            <person name="Huettel B."/>
            <person name="Schneeberger K."/>
        </authorList>
    </citation>
    <scope>NUCLEOTIDE SEQUENCE [LARGE SCALE GENOMIC DNA]</scope>
    <source>
        <strain evidence="3">SolTubOtavaFocal</strain>
        <tissue evidence="3">Leaves</tissue>
    </source>
</reference>
<evidence type="ECO:0000256" key="1">
    <source>
        <dbReference type="SAM" id="MobiDB-lite"/>
    </source>
</evidence>
<protein>
    <submittedName>
        <fullName evidence="3">Uncharacterized protein</fullName>
    </submittedName>
</protein>
<feature type="transmembrane region" description="Helical" evidence="2">
    <location>
        <begin position="184"/>
        <end position="204"/>
    </location>
</feature>
<evidence type="ECO:0000313" key="3">
    <source>
        <dbReference type="EMBL" id="KAH0740841.1"/>
    </source>
</evidence>
<accession>A0ABQ7U208</accession>
<keyword evidence="2" id="KW-0472">Membrane</keyword>